<keyword evidence="3" id="KW-0547">Nucleotide-binding</keyword>
<evidence type="ECO:0000256" key="2">
    <source>
        <dbReference type="ARBA" id="ARBA00022679"/>
    </source>
</evidence>
<evidence type="ECO:0000256" key="1">
    <source>
        <dbReference type="ARBA" id="ARBA00022527"/>
    </source>
</evidence>
<dbReference type="InterPro" id="IPR000719">
    <property type="entry name" value="Prot_kinase_dom"/>
</dbReference>
<keyword evidence="4" id="KW-0418">Kinase</keyword>
<evidence type="ECO:0000313" key="8">
    <source>
        <dbReference type="Proteomes" id="UP000008281"/>
    </source>
</evidence>
<protein>
    <recommendedName>
        <fullName evidence="6">Protein kinase domain-containing protein</fullName>
    </recommendedName>
</protein>
<evidence type="ECO:0000259" key="6">
    <source>
        <dbReference type="PROSITE" id="PS50011"/>
    </source>
</evidence>
<evidence type="ECO:0000313" key="7">
    <source>
        <dbReference type="EMBL" id="EFO91263.1"/>
    </source>
</evidence>
<dbReference type="KEGG" id="crq:GCK72_025067"/>
<dbReference type="RefSeq" id="XP_003094510.2">
    <property type="nucleotide sequence ID" value="XM_003094462.2"/>
</dbReference>
<sequence length="350" mass="39836">MTQNSSNQSMNGISPDNIDPQHMSFNTEEFNFNDARLSVVHSFRLLKEINNGSFGVVYFAENYWNKEQVAIKVMRKKEVNRTPYLRHRANEERRIHSQLCYSPHIIRLRICFTTTSRYCMMMDLASQQTLFDVTTGGNVLGTNVAKHWLAEICAGLQYLQESNIAHRDIKRENMLLSTTGHMKISDFGFAKSEMTATQRTRTVCGTSACMSPEVFKGEGYTRATDVWSFGIIVVELMSGSSVFRGMGRDKIKATLKSLEDCATQLQLPPLPEDACNLARKMLCFEISRISLEEIEKHHFFSSIQFDKLLSKSIDVSENDTVWSKSDCTEPVVMVDDGDENPFEGFDLHLD</sequence>
<dbReference type="Pfam" id="PF00069">
    <property type="entry name" value="Pkinase"/>
    <property type="match status" value="1"/>
</dbReference>
<evidence type="ECO:0000256" key="4">
    <source>
        <dbReference type="ARBA" id="ARBA00022777"/>
    </source>
</evidence>
<dbReference type="PROSITE" id="PS00108">
    <property type="entry name" value="PROTEIN_KINASE_ST"/>
    <property type="match status" value="1"/>
</dbReference>
<keyword evidence="2" id="KW-0808">Transferase</keyword>
<dbReference type="SUPFAM" id="SSF56112">
    <property type="entry name" value="Protein kinase-like (PK-like)"/>
    <property type="match status" value="1"/>
</dbReference>
<dbReference type="STRING" id="31234.E3NAP5"/>
<dbReference type="InParanoid" id="E3NAP5"/>
<dbReference type="InterPro" id="IPR008271">
    <property type="entry name" value="Ser/Thr_kinase_AS"/>
</dbReference>
<dbReference type="PROSITE" id="PS50011">
    <property type="entry name" value="PROTEIN_KINASE_DOM"/>
    <property type="match status" value="1"/>
</dbReference>
<dbReference type="OrthoDB" id="1668230at2759"/>
<dbReference type="AlphaFoldDB" id="E3NAP5"/>
<dbReference type="SMART" id="SM00220">
    <property type="entry name" value="S_TKc"/>
    <property type="match status" value="1"/>
</dbReference>
<keyword evidence="5" id="KW-0067">ATP-binding</keyword>
<dbReference type="OMA" id="CFEISRI"/>
<evidence type="ECO:0000256" key="3">
    <source>
        <dbReference type="ARBA" id="ARBA00022741"/>
    </source>
</evidence>
<dbReference type="eggNOG" id="KOG0616">
    <property type="taxonomic scope" value="Eukaryota"/>
</dbReference>
<dbReference type="EMBL" id="DS268578">
    <property type="protein sequence ID" value="EFO91263.1"/>
    <property type="molecule type" value="Genomic_DNA"/>
</dbReference>
<dbReference type="GO" id="GO:0005524">
    <property type="term" value="F:ATP binding"/>
    <property type="evidence" value="ECO:0007669"/>
    <property type="project" value="UniProtKB-KW"/>
</dbReference>
<dbReference type="InterPro" id="IPR011009">
    <property type="entry name" value="Kinase-like_dom_sf"/>
</dbReference>
<dbReference type="Proteomes" id="UP000008281">
    <property type="component" value="Unassembled WGS sequence"/>
</dbReference>
<accession>E3NAP5</accession>
<feature type="domain" description="Protein kinase" evidence="6">
    <location>
        <begin position="43"/>
        <end position="300"/>
    </location>
</feature>
<dbReference type="HOGENOM" id="CLU_000288_63_5_1"/>
<name>E3NAP5_CAERE</name>
<dbReference type="PANTHER" id="PTHR24351">
    <property type="entry name" value="RIBOSOMAL PROTEIN S6 KINASE"/>
    <property type="match status" value="1"/>
</dbReference>
<keyword evidence="1" id="KW-0723">Serine/threonine-protein kinase</keyword>
<gene>
    <name evidence="7" type="ORF">CRE_04281</name>
</gene>
<evidence type="ECO:0000256" key="5">
    <source>
        <dbReference type="ARBA" id="ARBA00022840"/>
    </source>
</evidence>
<proteinExistence type="predicted"/>
<dbReference type="GO" id="GO:0004674">
    <property type="term" value="F:protein serine/threonine kinase activity"/>
    <property type="evidence" value="ECO:0007669"/>
    <property type="project" value="UniProtKB-KW"/>
</dbReference>
<dbReference type="CTD" id="9804484"/>
<reference evidence="7" key="1">
    <citation type="submission" date="2007-07" db="EMBL/GenBank/DDBJ databases">
        <title>PCAP assembly of the Caenorhabditis remanei genome.</title>
        <authorList>
            <consortium name="The Caenorhabditis remanei Sequencing Consortium"/>
            <person name="Wilson R.K."/>
        </authorList>
    </citation>
    <scope>NUCLEOTIDE SEQUENCE [LARGE SCALE GENOMIC DNA]</scope>
    <source>
        <strain evidence="7">PB4641</strain>
    </source>
</reference>
<dbReference type="Gene3D" id="1.10.510.10">
    <property type="entry name" value="Transferase(Phosphotransferase) domain 1"/>
    <property type="match status" value="1"/>
</dbReference>
<dbReference type="GeneID" id="9804484"/>
<keyword evidence="8" id="KW-1185">Reference proteome</keyword>
<organism evidence="8">
    <name type="scientific">Caenorhabditis remanei</name>
    <name type="common">Caenorhabditis vulgaris</name>
    <dbReference type="NCBI Taxonomy" id="31234"/>
    <lineage>
        <taxon>Eukaryota</taxon>
        <taxon>Metazoa</taxon>
        <taxon>Ecdysozoa</taxon>
        <taxon>Nematoda</taxon>
        <taxon>Chromadorea</taxon>
        <taxon>Rhabditida</taxon>
        <taxon>Rhabditina</taxon>
        <taxon>Rhabditomorpha</taxon>
        <taxon>Rhabditoidea</taxon>
        <taxon>Rhabditidae</taxon>
        <taxon>Peloderinae</taxon>
        <taxon>Caenorhabditis</taxon>
    </lineage>
</organism>